<accession>A0A0N5B0J4</accession>
<feature type="transmembrane region" description="Helical" evidence="1">
    <location>
        <begin position="457"/>
        <end position="476"/>
    </location>
</feature>
<dbReference type="Pfam" id="PF13347">
    <property type="entry name" value="MFS_2"/>
    <property type="match status" value="1"/>
</dbReference>
<dbReference type="PANTHER" id="PTHR28658">
    <property type="entry name" value="TRANSMEMBRANE PROTEIN 180"/>
    <property type="match status" value="1"/>
</dbReference>
<sequence length="495" mass="56575">MSRSCEKVRSRLEVLEIDGLTDTSKVDNDAFRIMAVSVNAAICSAQFGMSVLQTLFMFYYVKVFLNVFKINEVWFAIAQILFMIWNSINDPLFGYVQDISSNWMKNRRKVILYLGPFLVLSFYLLWFPWSSKDSSSYICGIHFITALFFYDAFYSFINVAWSALFAEYTYETHSRVTAIKYSQVAVLLASFVLPVAERLSKGLSDFSSFQWLCILIGIIAVCCFCITGTLSEKKKSLRKDKDQLLTELSEEDNISASKILKTTKEVFSQKNFYILVITHFIHSCRSMSHLNFATISTDLLIASDVISKGTWKMSLLYAVCAIVPQILVICSGNFFIKQGLYRTLLGSFFSSVAVAVFFWLTAFENSYMVIAFFFIDSIMVHSIAPLFQILLAEFVDDDYRRFRRGKPISSIIFSLDALIVKSSQSIAPIIVVHILNAHEYAAYQQNNEKPKELISCMFNLLCCTPLLLGTLQLLVFRNWSLRGKRSMEPLRDCKV</sequence>
<feature type="transmembrane region" description="Helical" evidence="1">
    <location>
        <begin position="315"/>
        <end position="336"/>
    </location>
</feature>
<keyword evidence="1" id="KW-0812">Transmembrane</keyword>
<organism evidence="2 3">
    <name type="scientific">Syphacia muris</name>
    <dbReference type="NCBI Taxonomy" id="451379"/>
    <lineage>
        <taxon>Eukaryota</taxon>
        <taxon>Metazoa</taxon>
        <taxon>Ecdysozoa</taxon>
        <taxon>Nematoda</taxon>
        <taxon>Chromadorea</taxon>
        <taxon>Rhabditida</taxon>
        <taxon>Spirurina</taxon>
        <taxon>Oxyuridomorpha</taxon>
        <taxon>Oxyuroidea</taxon>
        <taxon>Oxyuridae</taxon>
        <taxon>Syphacia</taxon>
    </lineage>
</organism>
<feature type="transmembrane region" description="Helical" evidence="1">
    <location>
        <begin position="110"/>
        <end position="129"/>
    </location>
</feature>
<feature type="transmembrane region" description="Helical" evidence="1">
    <location>
        <begin position="343"/>
        <end position="361"/>
    </location>
</feature>
<dbReference type="PANTHER" id="PTHR28658:SF1">
    <property type="entry name" value="MAJOR FACILITATOR SUPERFAMILY DOMAIN CONTAINING 13B"/>
    <property type="match status" value="1"/>
</dbReference>
<keyword evidence="1" id="KW-1133">Transmembrane helix</keyword>
<dbReference type="STRING" id="451379.A0A0N5B0J4"/>
<dbReference type="InterPro" id="IPR036259">
    <property type="entry name" value="MFS_trans_sf"/>
</dbReference>
<feature type="transmembrane region" description="Helical" evidence="1">
    <location>
        <begin position="367"/>
        <end position="391"/>
    </location>
</feature>
<feature type="transmembrane region" description="Helical" evidence="1">
    <location>
        <begin position="178"/>
        <end position="196"/>
    </location>
</feature>
<proteinExistence type="predicted"/>
<feature type="transmembrane region" description="Helical" evidence="1">
    <location>
        <begin position="33"/>
        <end position="61"/>
    </location>
</feature>
<dbReference type="AlphaFoldDB" id="A0A0N5B0J4"/>
<feature type="transmembrane region" description="Helical" evidence="1">
    <location>
        <begin position="73"/>
        <end position="89"/>
    </location>
</feature>
<protein>
    <submittedName>
        <fullName evidence="3">Major facilitator superfamily domain-containing protein 12</fullName>
    </submittedName>
</protein>
<dbReference type="WBParaSite" id="SMUV_0001079601-mRNA-1">
    <property type="protein sequence ID" value="SMUV_0001079601-mRNA-1"/>
    <property type="gene ID" value="SMUV_0001079601"/>
</dbReference>
<dbReference type="Proteomes" id="UP000046393">
    <property type="component" value="Unplaced"/>
</dbReference>
<evidence type="ECO:0000313" key="2">
    <source>
        <dbReference type="Proteomes" id="UP000046393"/>
    </source>
</evidence>
<keyword evidence="1" id="KW-0472">Membrane</keyword>
<feature type="transmembrane region" description="Helical" evidence="1">
    <location>
        <begin position="141"/>
        <end position="166"/>
    </location>
</feature>
<evidence type="ECO:0000256" key="1">
    <source>
        <dbReference type="SAM" id="Phobius"/>
    </source>
</evidence>
<reference evidence="3" key="1">
    <citation type="submission" date="2017-02" db="UniProtKB">
        <authorList>
            <consortium name="WormBaseParasite"/>
        </authorList>
    </citation>
    <scope>IDENTIFICATION</scope>
</reference>
<feature type="transmembrane region" description="Helical" evidence="1">
    <location>
        <begin position="208"/>
        <end position="231"/>
    </location>
</feature>
<dbReference type="Gene3D" id="1.20.1250.20">
    <property type="entry name" value="MFS general substrate transporter like domains"/>
    <property type="match status" value="1"/>
</dbReference>
<evidence type="ECO:0000313" key="3">
    <source>
        <dbReference type="WBParaSite" id="SMUV_0001079601-mRNA-1"/>
    </source>
</evidence>
<dbReference type="SUPFAM" id="SSF103473">
    <property type="entry name" value="MFS general substrate transporter"/>
    <property type="match status" value="1"/>
</dbReference>
<name>A0A0N5B0J4_9BILA</name>
<keyword evidence="2" id="KW-1185">Reference proteome</keyword>
<dbReference type="InterPro" id="IPR040035">
    <property type="entry name" value="TMEM180"/>
</dbReference>